<proteinExistence type="predicted"/>
<organism evidence="2 3">
    <name type="scientific">Seonamhaeicola marinus</name>
    <dbReference type="NCBI Taxonomy" id="1912246"/>
    <lineage>
        <taxon>Bacteria</taxon>
        <taxon>Pseudomonadati</taxon>
        <taxon>Bacteroidota</taxon>
        <taxon>Flavobacteriia</taxon>
        <taxon>Flavobacteriales</taxon>
        <taxon>Flavobacteriaceae</taxon>
    </lineage>
</organism>
<keyword evidence="1" id="KW-0812">Transmembrane</keyword>
<keyword evidence="3" id="KW-1185">Reference proteome</keyword>
<dbReference type="EMBL" id="VSDQ01000679">
    <property type="protein sequence ID" value="TYA74244.1"/>
    <property type="molecule type" value="Genomic_DNA"/>
</dbReference>
<dbReference type="Proteomes" id="UP000323930">
    <property type="component" value="Unassembled WGS sequence"/>
</dbReference>
<protein>
    <submittedName>
        <fullName evidence="2">Uncharacterized protein</fullName>
    </submittedName>
</protein>
<gene>
    <name evidence="2" type="ORF">FUA24_13000</name>
</gene>
<evidence type="ECO:0000256" key="1">
    <source>
        <dbReference type="SAM" id="Phobius"/>
    </source>
</evidence>
<dbReference type="RefSeq" id="WP_148542987.1">
    <property type="nucleotide sequence ID" value="NZ_VSDQ01000679.1"/>
</dbReference>
<dbReference type="AlphaFoldDB" id="A0A5D0HSC4"/>
<sequence>MTVQNRRIFASILFVLISFVCFSQTGGEKLPPVPGTPGGPVGPPGFPIDGGVILGVIFALCYGAKKLLFQNPNK</sequence>
<keyword evidence="1" id="KW-1133">Transmembrane helix</keyword>
<reference evidence="2 3" key="1">
    <citation type="submission" date="2019-08" db="EMBL/GenBank/DDBJ databases">
        <title>Seonamhaeicola sediminis sp. nov., isolated from marine sediment.</title>
        <authorList>
            <person name="Cao W.R."/>
        </authorList>
    </citation>
    <scope>NUCLEOTIDE SEQUENCE [LARGE SCALE GENOMIC DNA]</scope>
    <source>
        <strain evidence="2 3">B011</strain>
    </source>
</reference>
<feature type="transmembrane region" description="Helical" evidence="1">
    <location>
        <begin position="47"/>
        <end position="64"/>
    </location>
</feature>
<accession>A0A5D0HSC4</accession>
<dbReference type="OrthoDB" id="1449673at2"/>
<keyword evidence="1" id="KW-0472">Membrane</keyword>
<evidence type="ECO:0000313" key="3">
    <source>
        <dbReference type="Proteomes" id="UP000323930"/>
    </source>
</evidence>
<name>A0A5D0HSC4_9FLAO</name>
<evidence type="ECO:0000313" key="2">
    <source>
        <dbReference type="EMBL" id="TYA74244.1"/>
    </source>
</evidence>
<comment type="caution">
    <text evidence="2">The sequence shown here is derived from an EMBL/GenBank/DDBJ whole genome shotgun (WGS) entry which is preliminary data.</text>
</comment>